<sequence>MAAPRAGMLLLPRVTAAAALRALRQGRRLAWTSAPLRRHGSSGGGSSGGSCRSFLDVHARGLLHGVYPEASLELRALLESARQCVYCGFDPTADSLHVGHLLALVLMLHCQRAGHDAVALVGGATALVGDPSGRAGEREPLSAEAVERNAARIGDSLRRVASNHEALLWRPDSQGPPGRRRQLGAFAVLNNASWYGERDVVGFLSTVGRHFRMGTMLSRHSVQSRLKSPEGMSLAEFSYQMFQAYDFLHLHRELGCVVQLGGADQLGNIMSGQELIHKVTGKEVYGITVPLMTSTTGDKLGKTAGNALWLNRDRTSPFDLYQHFIRLPDAEVERYLKLLTFLPLAEVSHVMERHRETPDKRGAQRRLATEVVKLVHGQDGLESAIRCTKVLYEGSTQDLEAMDDTELRELFRESSFTELVLEPGTSLHDMCLRVQAVPEGSHGLQMIESGGVRVNHERVTNPDQVLVLGQHVLRNGLSLLRIGKKNYYIVKWLNV</sequence>
<dbReference type="InterPro" id="IPR002305">
    <property type="entry name" value="aa-tRNA-synth_Ic"/>
</dbReference>
<comment type="catalytic activity">
    <reaction evidence="12 14">
        <text>tRNA(Tyr) + L-tyrosine + ATP = L-tyrosyl-tRNA(Tyr) + AMP + diphosphate + H(+)</text>
        <dbReference type="Rhea" id="RHEA:10220"/>
        <dbReference type="Rhea" id="RHEA-COMP:9706"/>
        <dbReference type="Rhea" id="RHEA-COMP:9707"/>
        <dbReference type="ChEBI" id="CHEBI:15378"/>
        <dbReference type="ChEBI" id="CHEBI:30616"/>
        <dbReference type="ChEBI" id="CHEBI:33019"/>
        <dbReference type="ChEBI" id="CHEBI:58315"/>
        <dbReference type="ChEBI" id="CHEBI:78442"/>
        <dbReference type="ChEBI" id="CHEBI:78536"/>
        <dbReference type="ChEBI" id="CHEBI:456215"/>
        <dbReference type="EC" id="6.1.1.1"/>
    </reaction>
</comment>
<keyword evidence="11 14" id="KW-0030">Aminoacyl-tRNA synthetase</keyword>
<keyword evidence="16" id="KW-1185">Reference proteome</keyword>
<keyword evidence="13" id="KW-0694">RNA-binding</keyword>
<evidence type="ECO:0000256" key="15">
    <source>
        <dbReference type="SAM" id="SignalP"/>
    </source>
</evidence>
<dbReference type="GO" id="GO:0005829">
    <property type="term" value="C:cytosol"/>
    <property type="evidence" value="ECO:0007669"/>
    <property type="project" value="TreeGrafter"/>
</dbReference>
<evidence type="ECO:0000256" key="10">
    <source>
        <dbReference type="ARBA" id="ARBA00023128"/>
    </source>
</evidence>
<comment type="subcellular location">
    <subcellularLocation>
        <location evidence="2">Mitochondrion matrix</location>
    </subcellularLocation>
</comment>
<dbReference type="PRINTS" id="PR01040">
    <property type="entry name" value="TRNASYNTHTYR"/>
</dbReference>
<dbReference type="AlphaFoldDB" id="A0AAJ7TM00"/>
<dbReference type="InterPro" id="IPR036986">
    <property type="entry name" value="S4_RNA-bd_sf"/>
</dbReference>
<dbReference type="GO" id="GO:0006437">
    <property type="term" value="P:tyrosyl-tRNA aminoacylation"/>
    <property type="evidence" value="ECO:0007669"/>
    <property type="project" value="InterPro"/>
</dbReference>
<dbReference type="PROSITE" id="PS50889">
    <property type="entry name" value="S4"/>
    <property type="match status" value="1"/>
</dbReference>
<evidence type="ECO:0000256" key="4">
    <source>
        <dbReference type="ARBA" id="ARBA00011738"/>
    </source>
</evidence>
<dbReference type="PROSITE" id="PS00178">
    <property type="entry name" value="AA_TRNA_LIGASE_I"/>
    <property type="match status" value="1"/>
</dbReference>
<keyword evidence="5 14" id="KW-0436">Ligase</keyword>
<evidence type="ECO:0000256" key="12">
    <source>
        <dbReference type="ARBA" id="ARBA00048248"/>
    </source>
</evidence>
<comment type="subunit">
    <text evidence="4">Homodimer.</text>
</comment>
<evidence type="ECO:0000256" key="1">
    <source>
        <dbReference type="ARBA" id="ARBA00002025"/>
    </source>
</evidence>
<evidence type="ECO:0000313" key="16">
    <source>
        <dbReference type="Proteomes" id="UP001318040"/>
    </source>
</evidence>
<dbReference type="SUPFAM" id="SSF55174">
    <property type="entry name" value="Alpha-L RNA-binding motif"/>
    <property type="match status" value="1"/>
</dbReference>
<dbReference type="FunFam" id="3.10.290.10:FF:000017">
    <property type="entry name" value="Tyrosine--tRNA ligase"/>
    <property type="match status" value="1"/>
</dbReference>
<dbReference type="GO" id="GO:0003723">
    <property type="term" value="F:RNA binding"/>
    <property type="evidence" value="ECO:0007669"/>
    <property type="project" value="UniProtKB-KW"/>
</dbReference>
<dbReference type="FunFam" id="1.10.240.10:FF:000001">
    <property type="entry name" value="Tyrosine--tRNA ligase"/>
    <property type="match status" value="1"/>
</dbReference>
<evidence type="ECO:0000256" key="9">
    <source>
        <dbReference type="ARBA" id="ARBA00022946"/>
    </source>
</evidence>
<feature type="signal peptide" evidence="15">
    <location>
        <begin position="1"/>
        <end position="17"/>
    </location>
</feature>
<evidence type="ECO:0000256" key="14">
    <source>
        <dbReference type="RuleBase" id="RU361234"/>
    </source>
</evidence>
<evidence type="ECO:0000256" key="3">
    <source>
        <dbReference type="ARBA" id="ARBA00005594"/>
    </source>
</evidence>
<dbReference type="PANTHER" id="PTHR11766:SF0">
    <property type="entry name" value="TYROSINE--TRNA LIGASE, MITOCHONDRIAL"/>
    <property type="match status" value="1"/>
</dbReference>
<dbReference type="InterPro" id="IPR001412">
    <property type="entry name" value="aa-tRNA-synth_I_CS"/>
</dbReference>
<dbReference type="InterPro" id="IPR024088">
    <property type="entry name" value="Tyr-tRNA-ligase_bac-type"/>
</dbReference>
<dbReference type="NCBIfam" id="TIGR00234">
    <property type="entry name" value="tyrS"/>
    <property type="match status" value="1"/>
</dbReference>
<protein>
    <recommendedName>
        <fullName evidence="14">Tyrosine--tRNA ligase</fullName>
        <ecNumber evidence="14">6.1.1.1</ecNumber>
    </recommendedName>
    <alternativeName>
        <fullName evidence="14">Tyrosyl-tRNA synthetase</fullName>
    </alternativeName>
</protein>
<evidence type="ECO:0000256" key="8">
    <source>
        <dbReference type="ARBA" id="ARBA00022917"/>
    </source>
</evidence>
<evidence type="ECO:0000256" key="7">
    <source>
        <dbReference type="ARBA" id="ARBA00022840"/>
    </source>
</evidence>
<dbReference type="CDD" id="cd00165">
    <property type="entry name" value="S4"/>
    <property type="match status" value="1"/>
</dbReference>
<dbReference type="EC" id="6.1.1.1" evidence="14"/>
<dbReference type="InterPro" id="IPR002307">
    <property type="entry name" value="Tyr-tRNA-ligase"/>
</dbReference>
<dbReference type="SUPFAM" id="SSF52374">
    <property type="entry name" value="Nucleotidylyl transferase"/>
    <property type="match status" value="1"/>
</dbReference>
<dbReference type="GO" id="GO:0004831">
    <property type="term" value="F:tyrosine-tRNA ligase activity"/>
    <property type="evidence" value="ECO:0007669"/>
    <property type="project" value="UniProtKB-EC"/>
</dbReference>
<dbReference type="Pfam" id="PF00579">
    <property type="entry name" value="tRNA-synt_1b"/>
    <property type="match status" value="1"/>
</dbReference>
<comment type="similarity">
    <text evidence="3 14">Belongs to the class-I aminoacyl-tRNA synthetase family.</text>
</comment>
<proteinExistence type="inferred from homology"/>
<dbReference type="Gene3D" id="1.10.240.10">
    <property type="entry name" value="Tyrosyl-Transfer RNA Synthetase"/>
    <property type="match status" value="1"/>
</dbReference>
<dbReference type="Proteomes" id="UP001318040">
    <property type="component" value="Chromosome 30"/>
</dbReference>
<keyword evidence="15" id="KW-0732">Signal</keyword>
<dbReference type="GeneID" id="116947542"/>
<dbReference type="InterPro" id="IPR014729">
    <property type="entry name" value="Rossmann-like_a/b/a_fold"/>
</dbReference>
<evidence type="ECO:0000256" key="2">
    <source>
        <dbReference type="ARBA" id="ARBA00004305"/>
    </source>
</evidence>
<evidence type="ECO:0000256" key="13">
    <source>
        <dbReference type="PROSITE-ProRule" id="PRU00182"/>
    </source>
</evidence>
<dbReference type="CDD" id="cd00805">
    <property type="entry name" value="TyrRS_core"/>
    <property type="match status" value="1"/>
</dbReference>
<dbReference type="RefSeq" id="XP_032819301.1">
    <property type="nucleotide sequence ID" value="XM_032963410.1"/>
</dbReference>
<keyword evidence="7 14" id="KW-0067">ATP-binding</keyword>
<dbReference type="Gene3D" id="3.40.50.620">
    <property type="entry name" value="HUPs"/>
    <property type="match status" value="1"/>
</dbReference>
<dbReference type="KEGG" id="pmrn:116947542"/>
<keyword evidence="8 14" id="KW-0648">Protein biosynthesis</keyword>
<evidence type="ECO:0000256" key="5">
    <source>
        <dbReference type="ARBA" id="ARBA00022598"/>
    </source>
</evidence>
<comment type="function">
    <text evidence="1">Catalyzes the attachment of tyrosine to tRNA(Tyr) in a two-step reaction: tyrosine is first activated by ATP to form Tyr-AMP and then transferred to the acceptor end of tRNA(Tyr).</text>
</comment>
<dbReference type="Gene3D" id="3.10.290.10">
    <property type="entry name" value="RNA-binding S4 domain"/>
    <property type="match status" value="1"/>
</dbReference>
<name>A0AAJ7TM00_PETMA</name>
<reference evidence="17" key="1">
    <citation type="submission" date="2025-08" db="UniProtKB">
        <authorList>
            <consortium name="RefSeq"/>
        </authorList>
    </citation>
    <scope>IDENTIFICATION</scope>
    <source>
        <tissue evidence="17">Sperm</tissue>
    </source>
</reference>
<dbReference type="GO" id="GO:0005524">
    <property type="term" value="F:ATP binding"/>
    <property type="evidence" value="ECO:0007669"/>
    <property type="project" value="UniProtKB-KW"/>
</dbReference>
<dbReference type="PANTHER" id="PTHR11766">
    <property type="entry name" value="TYROSYL-TRNA SYNTHETASE"/>
    <property type="match status" value="1"/>
</dbReference>
<evidence type="ECO:0000313" key="17">
    <source>
        <dbReference type="RefSeq" id="XP_032819301.1"/>
    </source>
</evidence>
<keyword evidence="6 14" id="KW-0547">Nucleotide-binding</keyword>
<organism evidence="16 17">
    <name type="scientific">Petromyzon marinus</name>
    <name type="common">Sea lamprey</name>
    <dbReference type="NCBI Taxonomy" id="7757"/>
    <lineage>
        <taxon>Eukaryota</taxon>
        <taxon>Metazoa</taxon>
        <taxon>Chordata</taxon>
        <taxon>Craniata</taxon>
        <taxon>Vertebrata</taxon>
        <taxon>Cyclostomata</taxon>
        <taxon>Hyperoartia</taxon>
        <taxon>Petromyzontiformes</taxon>
        <taxon>Petromyzontidae</taxon>
        <taxon>Petromyzon</taxon>
    </lineage>
</organism>
<dbReference type="CTD" id="51067"/>
<accession>A0AAJ7TM00</accession>
<feature type="chain" id="PRO_5042578430" description="Tyrosine--tRNA ligase" evidence="15">
    <location>
        <begin position="18"/>
        <end position="495"/>
    </location>
</feature>
<keyword evidence="10" id="KW-0496">Mitochondrion</keyword>
<dbReference type="InterPro" id="IPR024107">
    <property type="entry name" value="Tyr-tRNA-ligase_bac_1"/>
</dbReference>
<dbReference type="HAMAP" id="MF_02006">
    <property type="entry name" value="Tyr_tRNA_synth_type1"/>
    <property type="match status" value="1"/>
</dbReference>
<evidence type="ECO:0000256" key="11">
    <source>
        <dbReference type="ARBA" id="ARBA00023146"/>
    </source>
</evidence>
<gene>
    <name evidence="17" type="primary">YARS2</name>
</gene>
<dbReference type="FunFam" id="3.40.50.620:FF:000107">
    <property type="entry name" value="Tyrosine--tRNA ligase"/>
    <property type="match status" value="1"/>
</dbReference>
<evidence type="ECO:0000256" key="6">
    <source>
        <dbReference type="ARBA" id="ARBA00022741"/>
    </source>
</evidence>
<keyword evidence="9" id="KW-0809">Transit peptide</keyword>
<dbReference type="GO" id="GO:0005759">
    <property type="term" value="C:mitochondrial matrix"/>
    <property type="evidence" value="ECO:0007669"/>
    <property type="project" value="UniProtKB-SubCell"/>
</dbReference>